<gene>
    <name evidence="6" type="ORF">CITCOLO1_LOCUS4042</name>
</gene>
<organism evidence="6 7">
    <name type="scientific">Citrullus colocynthis</name>
    <name type="common">colocynth</name>
    <dbReference type="NCBI Taxonomy" id="252529"/>
    <lineage>
        <taxon>Eukaryota</taxon>
        <taxon>Viridiplantae</taxon>
        <taxon>Streptophyta</taxon>
        <taxon>Embryophyta</taxon>
        <taxon>Tracheophyta</taxon>
        <taxon>Spermatophyta</taxon>
        <taxon>Magnoliopsida</taxon>
        <taxon>eudicotyledons</taxon>
        <taxon>Gunneridae</taxon>
        <taxon>Pentapetalae</taxon>
        <taxon>rosids</taxon>
        <taxon>fabids</taxon>
        <taxon>Cucurbitales</taxon>
        <taxon>Cucurbitaceae</taxon>
        <taxon>Benincaseae</taxon>
        <taxon>Citrullus</taxon>
    </lineage>
</organism>
<evidence type="ECO:0000256" key="3">
    <source>
        <dbReference type="ARBA" id="ARBA00022833"/>
    </source>
</evidence>
<comment type="similarity">
    <text evidence="5">Belongs to the archaeal Rpo10/eukaryotic RPB10 RNA polymerase subunit family.</text>
</comment>
<sequence length="195" mass="22287">MKGMGLARWAGQVEIAWVVHKAKMIIPVRCFTCGKVIGNKWDHYLDLLQADYSEGDALDALGLVRYCSRRMLMTHVDLIEKLLNYNRVSIGVYLRENKNYGNTRAMCWCPGLTIQSPNSTAYDYVDCFPIWEERFVKISHHYIAITIHSILQLHPSYLLGDGFGFLVPFWPFTQISVDNISSFFAIKSSQISSPV</sequence>
<evidence type="ECO:0000256" key="2">
    <source>
        <dbReference type="ARBA" id="ARBA00022723"/>
    </source>
</evidence>
<proteinExistence type="inferred from homology"/>
<dbReference type="NCBIfam" id="NF003089">
    <property type="entry name" value="PRK04016.1"/>
    <property type="match status" value="1"/>
</dbReference>
<reference evidence="6 7" key="1">
    <citation type="submission" date="2024-03" db="EMBL/GenBank/DDBJ databases">
        <authorList>
            <person name="Gkanogiannis A."/>
            <person name="Becerra Lopez-Lavalle L."/>
        </authorList>
    </citation>
    <scope>NUCLEOTIDE SEQUENCE [LARGE SCALE GENOMIC DNA]</scope>
</reference>
<dbReference type="PANTHER" id="PTHR23431">
    <property type="entry name" value="DNA-DIRECTED RNA POLYMERASES I, II, AND III SUBUNIT RPABC5 FAMILY MEMBER"/>
    <property type="match status" value="1"/>
</dbReference>
<dbReference type="PANTHER" id="PTHR23431:SF9">
    <property type="entry name" value="DNA-DIRECTED RNA POLYMERASE SUBUNIT 10-LIKE PROTEIN"/>
    <property type="match status" value="1"/>
</dbReference>
<accession>A0ABP0XYA7</accession>
<dbReference type="PROSITE" id="PS01112">
    <property type="entry name" value="RNA_POL_N_8KD"/>
    <property type="match status" value="1"/>
</dbReference>
<evidence type="ECO:0000256" key="5">
    <source>
        <dbReference type="ARBA" id="ARBA00025720"/>
    </source>
</evidence>
<evidence type="ECO:0000313" key="7">
    <source>
        <dbReference type="Proteomes" id="UP001642487"/>
    </source>
</evidence>
<evidence type="ECO:0000313" key="6">
    <source>
        <dbReference type="EMBL" id="CAK9312356.1"/>
    </source>
</evidence>
<keyword evidence="2" id="KW-0479">Metal-binding</keyword>
<keyword evidence="1" id="KW-0240">DNA-directed RNA polymerase</keyword>
<dbReference type="Pfam" id="PF01194">
    <property type="entry name" value="RNA_pol_N"/>
    <property type="match status" value="1"/>
</dbReference>
<dbReference type="EMBL" id="OZ021745">
    <property type="protein sequence ID" value="CAK9312356.1"/>
    <property type="molecule type" value="Genomic_DNA"/>
</dbReference>
<dbReference type="InterPro" id="IPR000268">
    <property type="entry name" value="RPABC5/Rpb10"/>
</dbReference>
<keyword evidence="7" id="KW-1185">Reference proteome</keyword>
<evidence type="ECO:0000256" key="1">
    <source>
        <dbReference type="ARBA" id="ARBA00022478"/>
    </source>
</evidence>
<evidence type="ECO:0000256" key="4">
    <source>
        <dbReference type="ARBA" id="ARBA00023163"/>
    </source>
</evidence>
<keyword evidence="3" id="KW-0862">Zinc</keyword>
<keyword evidence="4" id="KW-0804">Transcription</keyword>
<protein>
    <submittedName>
        <fullName evidence="6">Uncharacterized protein</fullName>
    </submittedName>
</protein>
<dbReference type="SUPFAM" id="SSF46924">
    <property type="entry name" value="RNA polymerase subunit RPB10"/>
    <property type="match status" value="1"/>
</dbReference>
<dbReference type="Gene3D" id="1.10.10.60">
    <property type="entry name" value="Homeodomain-like"/>
    <property type="match status" value="1"/>
</dbReference>
<name>A0ABP0XYA7_9ROSI</name>
<dbReference type="Proteomes" id="UP001642487">
    <property type="component" value="Chromosome 11"/>
</dbReference>
<dbReference type="InterPro" id="IPR020789">
    <property type="entry name" value="RNA_pol_suN_Zn-BS"/>
</dbReference>
<dbReference type="InterPro" id="IPR023580">
    <property type="entry name" value="RNA_pol_su_RPB10"/>
</dbReference>